<evidence type="ECO:0000256" key="1">
    <source>
        <dbReference type="ARBA" id="ARBA00004651"/>
    </source>
</evidence>
<dbReference type="CDD" id="cd06261">
    <property type="entry name" value="TM_PBP2"/>
    <property type="match status" value="1"/>
</dbReference>
<keyword evidence="3" id="KW-1003">Cell membrane</keyword>
<evidence type="ECO:0000256" key="4">
    <source>
        <dbReference type="ARBA" id="ARBA00022692"/>
    </source>
</evidence>
<sequence length="324" mass="35393">MTTTTPAGPTAPTAQATASTPPSPIAIRRRRTPATPYLLLIPATLILLVGLGYPVYWQVVTSLQQFGMMQQFGAPPTFVGLDNYARIFTDDRLWAVVGRSIVFCLVNAFLTVAIGLGLALLMRAVHGAVRIVMQVVLLLAWATPLVAAVTVFRWLFDYRTGVVNWLLVQIGLEGYDGYAWLAQPLTFFFVATLVIVWMSVPFVAMSLYAGLTQVSEEVLEAARLDGARPGQILWHILLPLVRPVLAIVLLLQIIWDLRVFAQIRLLQDAGAPISETNLLGNFIYELGIGSQDFAGAAAVSIFVLLLTVLLAAPYVRSLMKEDAV</sequence>
<keyword evidence="6 7" id="KW-0472">Membrane</keyword>
<protein>
    <submittedName>
        <fullName evidence="10">Sugar ABC transporter permease</fullName>
    </submittedName>
</protein>
<dbReference type="InterPro" id="IPR050809">
    <property type="entry name" value="UgpAE/MalFG_permease"/>
</dbReference>
<comment type="similarity">
    <text evidence="7">Belongs to the binding-protein-dependent transport system permease family.</text>
</comment>
<name>A0ABT0IY25_9MICO</name>
<feature type="compositionally biased region" description="Low complexity" evidence="8">
    <location>
        <begin position="1"/>
        <end position="20"/>
    </location>
</feature>
<evidence type="ECO:0000313" key="11">
    <source>
        <dbReference type="Proteomes" id="UP001651050"/>
    </source>
</evidence>
<feature type="region of interest" description="Disordered" evidence="8">
    <location>
        <begin position="1"/>
        <end position="25"/>
    </location>
</feature>
<organism evidence="10 11">
    <name type="scientific">Isoptericola peretonis</name>
    <dbReference type="NCBI Taxonomy" id="2918523"/>
    <lineage>
        <taxon>Bacteria</taxon>
        <taxon>Bacillati</taxon>
        <taxon>Actinomycetota</taxon>
        <taxon>Actinomycetes</taxon>
        <taxon>Micrococcales</taxon>
        <taxon>Promicromonosporaceae</taxon>
        <taxon>Isoptericola</taxon>
    </lineage>
</organism>
<dbReference type="InterPro" id="IPR000515">
    <property type="entry name" value="MetI-like"/>
</dbReference>
<dbReference type="PROSITE" id="PS50928">
    <property type="entry name" value="ABC_TM1"/>
    <property type="match status" value="1"/>
</dbReference>
<evidence type="ECO:0000256" key="5">
    <source>
        <dbReference type="ARBA" id="ARBA00022989"/>
    </source>
</evidence>
<reference evidence="10 11" key="1">
    <citation type="submission" date="2022-02" db="EMBL/GenBank/DDBJ databases">
        <title>The car tank lid bacteriome: a reservoir of bacteria with potential in bioremediation of fuel.</title>
        <authorList>
            <person name="Vidal-Verdu A."/>
            <person name="Gomez-Martinez D."/>
            <person name="Latorre-Perez A."/>
            <person name="Pereto J."/>
            <person name="Porcar M."/>
        </authorList>
    </citation>
    <scope>NUCLEOTIDE SEQUENCE [LARGE SCALE GENOMIC DNA]</scope>
    <source>
        <strain evidence="10 11">4D.3</strain>
    </source>
</reference>
<feature type="transmembrane region" description="Helical" evidence="7">
    <location>
        <begin position="37"/>
        <end position="56"/>
    </location>
</feature>
<feature type="domain" description="ABC transmembrane type-1" evidence="9">
    <location>
        <begin position="97"/>
        <end position="314"/>
    </location>
</feature>
<evidence type="ECO:0000256" key="7">
    <source>
        <dbReference type="RuleBase" id="RU363032"/>
    </source>
</evidence>
<keyword evidence="4 7" id="KW-0812">Transmembrane</keyword>
<evidence type="ECO:0000256" key="2">
    <source>
        <dbReference type="ARBA" id="ARBA00022448"/>
    </source>
</evidence>
<feature type="transmembrane region" description="Helical" evidence="7">
    <location>
        <begin position="100"/>
        <end position="123"/>
    </location>
</feature>
<feature type="transmembrane region" description="Helical" evidence="7">
    <location>
        <begin position="232"/>
        <end position="255"/>
    </location>
</feature>
<dbReference type="RefSeq" id="WP_416342039.1">
    <property type="nucleotide sequence ID" value="NZ_JALQCY010000001.1"/>
</dbReference>
<comment type="caution">
    <text evidence="10">The sequence shown here is derived from an EMBL/GenBank/DDBJ whole genome shotgun (WGS) entry which is preliminary data.</text>
</comment>
<dbReference type="SUPFAM" id="SSF161098">
    <property type="entry name" value="MetI-like"/>
    <property type="match status" value="1"/>
</dbReference>
<feature type="transmembrane region" description="Helical" evidence="7">
    <location>
        <begin position="185"/>
        <end position="211"/>
    </location>
</feature>
<keyword evidence="11" id="KW-1185">Reference proteome</keyword>
<gene>
    <name evidence="10" type="ORF">M1843_00160</name>
</gene>
<keyword evidence="2 7" id="KW-0813">Transport</keyword>
<evidence type="ECO:0000313" key="10">
    <source>
        <dbReference type="EMBL" id="MCK9792157.1"/>
    </source>
</evidence>
<evidence type="ECO:0000256" key="3">
    <source>
        <dbReference type="ARBA" id="ARBA00022475"/>
    </source>
</evidence>
<dbReference type="Proteomes" id="UP001651050">
    <property type="component" value="Unassembled WGS sequence"/>
</dbReference>
<dbReference type="InterPro" id="IPR035906">
    <property type="entry name" value="MetI-like_sf"/>
</dbReference>
<dbReference type="Pfam" id="PF00528">
    <property type="entry name" value="BPD_transp_1"/>
    <property type="match status" value="1"/>
</dbReference>
<keyword evidence="5 7" id="KW-1133">Transmembrane helix</keyword>
<evidence type="ECO:0000259" key="9">
    <source>
        <dbReference type="PROSITE" id="PS50928"/>
    </source>
</evidence>
<evidence type="ECO:0000256" key="8">
    <source>
        <dbReference type="SAM" id="MobiDB-lite"/>
    </source>
</evidence>
<dbReference type="PANTHER" id="PTHR43227">
    <property type="entry name" value="BLL4140 PROTEIN"/>
    <property type="match status" value="1"/>
</dbReference>
<dbReference type="PANTHER" id="PTHR43227:SF8">
    <property type="entry name" value="DIACETYLCHITOBIOSE UPTAKE SYSTEM PERMEASE PROTEIN DASB"/>
    <property type="match status" value="1"/>
</dbReference>
<dbReference type="EMBL" id="JALQCY010000001">
    <property type="protein sequence ID" value="MCK9792157.1"/>
    <property type="molecule type" value="Genomic_DNA"/>
</dbReference>
<feature type="transmembrane region" description="Helical" evidence="7">
    <location>
        <begin position="135"/>
        <end position="156"/>
    </location>
</feature>
<accession>A0ABT0IY25</accession>
<comment type="subcellular location">
    <subcellularLocation>
        <location evidence="1 7">Cell membrane</location>
        <topology evidence="1 7">Multi-pass membrane protein</topology>
    </subcellularLocation>
</comment>
<evidence type="ECO:0000256" key="6">
    <source>
        <dbReference type="ARBA" id="ARBA00023136"/>
    </source>
</evidence>
<proteinExistence type="inferred from homology"/>
<dbReference type="Gene3D" id="1.10.3720.10">
    <property type="entry name" value="MetI-like"/>
    <property type="match status" value="1"/>
</dbReference>
<feature type="transmembrane region" description="Helical" evidence="7">
    <location>
        <begin position="293"/>
        <end position="315"/>
    </location>
</feature>